<name>A0A1E5HCE0_9ENTE</name>
<feature type="transmembrane region" description="Helical" evidence="1">
    <location>
        <begin position="153"/>
        <end position="170"/>
    </location>
</feature>
<feature type="transmembrane region" description="Helical" evidence="1">
    <location>
        <begin position="99"/>
        <end position="116"/>
    </location>
</feature>
<proteinExistence type="predicted"/>
<organism evidence="2 3">
    <name type="scientific">Enterococcus ureilyticus</name>
    <dbReference type="NCBI Taxonomy" id="1131292"/>
    <lineage>
        <taxon>Bacteria</taxon>
        <taxon>Bacillati</taxon>
        <taxon>Bacillota</taxon>
        <taxon>Bacilli</taxon>
        <taxon>Lactobacillales</taxon>
        <taxon>Enterococcaceae</taxon>
        <taxon>Enterococcus</taxon>
    </lineage>
</organism>
<feature type="transmembrane region" description="Helical" evidence="1">
    <location>
        <begin position="176"/>
        <end position="192"/>
    </location>
</feature>
<sequence>MYLYNLLKGVRLLESRAFFSGSQLKWLAVFAMLLDHAAKIISFQPSLTLAVPYGTEPNKLVEISQRLVPLFILFGRLAFPLFCFLLVEGFIHTSNVKKYALRLFLFALVSEIPYDLAFSHRFIDLENQNVFFTLLIGLIVIIGLEKLRTLTKIKYFCAPLLILVGIFLAEWLRTDYGGWIGVLLIVSLYLFRDSTLFNCILGGLILLQNSWFGPLAFVPIYFYNDQRGRQWKYFFYWFYPVHLLVLLTIQQFLIALKMN</sequence>
<protein>
    <recommendedName>
        <fullName evidence="4">Conjugal transfer protein TraX</fullName>
    </recommendedName>
</protein>
<feature type="transmembrane region" description="Helical" evidence="1">
    <location>
        <begin position="199"/>
        <end position="222"/>
    </location>
</feature>
<feature type="transmembrane region" description="Helical" evidence="1">
    <location>
        <begin position="234"/>
        <end position="256"/>
    </location>
</feature>
<dbReference type="EMBL" id="MIKC01000012">
    <property type="protein sequence ID" value="OEG22617.1"/>
    <property type="molecule type" value="Genomic_DNA"/>
</dbReference>
<dbReference type="AlphaFoldDB" id="A0A1E5HCE0"/>
<keyword evidence="1" id="KW-0812">Transmembrane</keyword>
<gene>
    <name evidence="2" type="ORF">BCR24_01905</name>
</gene>
<keyword evidence="1" id="KW-1133">Transmembrane helix</keyword>
<evidence type="ECO:0000313" key="3">
    <source>
        <dbReference type="Proteomes" id="UP000094469"/>
    </source>
</evidence>
<keyword evidence="1" id="KW-0472">Membrane</keyword>
<feature type="transmembrane region" description="Helical" evidence="1">
    <location>
        <begin position="67"/>
        <end position="87"/>
    </location>
</feature>
<accession>A0A1E5HCE0</accession>
<comment type="caution">
    <text evidence="2">The sequence shown here is derived from an EMBL/GenBank/DDBJ whole genome shotgun (WGS) entry which is preliminary data.</text>
</comment>
<evidence type="ECO:0000313" key="2">
    <source>
        <dbReference type="EMBL" id="OEG22617.1"/>
    </source>
</evidence>
<dbReference type="Proteomes" id="UP000094469">
    <property type="component" value="Unassembled WGS sequence"/>
</dbReference>
<keyword evidence="3" id="KW-1185">Reference proteome</keyword>
<dbReference type="InterPro" id="IPR008875">
    <property type="entry name" value="TraX"/>
</dbReference>
<feature type="transmembrane region" description="Helical" evidence="1">
    <location>
        <begin position="128"/>
        <end position="144"/>
    </location>
</feature>
<evidence type="ECO:0008006" key="4">
    <source>
        <dbReference type="Google" id="ProtNLM"/>
    </source>
</evidence>
<dbReference type="Pfam" id="PF05857">
    <property type="entry name" value="TraX"/>
    <property type="match status" value="1"/>
</dbReference>
<evidence type="ECO:0000256" key="1">
    <source>
        <dbReference type="SAM" id="Phobius"/>
    </source>
</evidence>
<reference evidence="3" key="1">
    <citation type="submission" date="2016-09" db="EMBL/GenBank/DDBJ databases">
        <authorList>
            <person name="Gulvik C.A."/>
        </authorList>
    </citation>
    <scope>NUCLEOTIDE SEQUENCE [LARGE SCALE GENOMIC DNA]</scope>
    <source>
        <strain evidence="3">LMG 26676</strain>
    </source>
</reference>